<dbReference type="EMBL" id="CM046388">
    <property type="protein sequence ID" value="KAI8570572.1"/>
    <property type="molecule type" value="Genomic_DNA"/>
</dbReference>
<sequence length="296" mass="34420">MLVNRTEVNQVVMDEEAESGGGERNFQENKITLFVDNLYDEIRKTWIYNLFSRFGKIRDIYIPNKRSKITGRRFCFVRFEVNREAEQAITRTDGIWVRDLKLVVKIARFMKKTEGNKDRSSNQWHEAQLNRRNQRDIGRGFEPVHSNLRNQNANPHALGFNGYNNTRNPRNQSFNPSVQGFSDRNNARRAPIARGKEAWGRKSQTETSEGNNVTKRNKDADVDTDKEFNTSPHAILLGNAQSHVKKGNQVTAAQGNTLEIDFAKSDILKMKNMIEMEAKEYFLIQRNNNRYSKLFR</sequence>
<accession>A0ACC0PZX6</accession>
<dbReference type="Proteomes" id="UP001062846">
    <property type="component" value="Chromosome 1"/>
</dbReference>
<keyword evidence="2" id="KW-1185">Reference proteome</keyword>
<name>A0ACC0PZX6_RHOML</name>
<gene>
    <name evidence="1" type="ORF">RHMOL_Rhmol01G0045300</name>
</gene>
<protein>
    <submittedName>
        <fullName evidence="1">Uncharacterized protein</fullName>
    </submittedName>
</protein>
<evidence type="ECO:0000313" key="1">
    <source>
        <dbReference type="EMBL" id="KAI8570572.1"/>
    </source>
</evidence>
<comment type="caution">
    <text evidence="1">The sequence shown here is derived from an EMBL/GenBank/DDBJ whole genome shotgun (WGS) entry which is preliminary data.</text>
</comment>
<reference evidence="1" key="1">
    <citation type="submission" date="2022-02" db="EMBL/GenBank/DDBJ databases">
        <title>Plant Genome Project.</title>
        <authorList>
            <person name="Zhang R.-G."/>
        </authorList>
    </citation>
    <scope>NUCLEOTIDE SEQUENCE</scope>
    <source>
        <strain evidence="1">AT1</strain>
    </source>
</reference>
<evidence type="ECO:0000313" key="2">
    <source>
        <dbReference type="Proteomes" id="UP001062846"/>
    </source>
</evidence>
<proteinExistence type="predicted"/>
<organism evidence="1 2">
    <name type="scientific">Rhododendron molle</name>
    <name type="common">Chinese azalea</name>
    <name type="synonym">Azalea mollis</name>
    <dbReference type="NCBI Taxonomy" id="49168"/>
    <lineage>
        <taxon>Eukaryota</taxon>
        <taxon>Viridiplantae</taxon>
        <taxon>Streptophyta</taxon>
        <taxon>Embryophyta</taxon>
        <taxon>Tracheophyta</taxon>
        <taxon>Spermatophyta</taxon>
        <taxon>Magnoliopsida</taxon>
        <taxon>eudicotyledons</taxon>
        <taxon>Gunneridae</taxon>
        <taxon>Pentapetalae</taxon>
        <taxon>asterids</taxon>
        <taxon>Ericales</taxon>
        <taxon>Ericaceae</taxon>
        <taxon>Ericoideae</taxon>
        <taxon>Rhodoreae</taxon>
        <taxon>Rhododendron</taxon>
    </lineage>
</organism>